<dbReference type="PANTHER" id="PTHR43797:SF2">
    <property type="entry name" value="HOMOCYSTEINE_CYSTEINE SYNTHASE"/>
    <property type="match status" value="1"/>
</dbReference>
<name>A0ABV1ANA2_9FIRM</name>
<evidence type="ECO:0000313" key="8">
    <source>
        <dbReference type="Proteomes" id="UP001446032"/>
    </source>
</evidence>
<keyword evidence="4 5" id="KW-0663">Pyridoxal phosphate</keyword>
<dbReference type="Gene3D" id="3.40.640.10">
    <property type="entry name" value="Type I PLP-dependent aspartate aminotransferase-like (Major domain)"/>
    <property type="match status" value="1"/>
</dbReference>
<dbReference type="CDD" id="cd00614">
    <property type="entry name" value="CGS_like"/>
    <property type="match status" value="1"/>
</dbReference>
<proteinExistence type="inferred from homology"/>
<evidence type="ECO:0000256" key="2">
    <source>
        <dbReference type="ARBA" id="ARBA00009077"/>
    </source>
</evidence>
<dbReference type="RefSeq" id="WP_303223083.1">
    <property type="nucleotide sequence ID" value="NZ_JBBMEI010000023.1"/>
</dbReference>
<dbReference type="PIRSF" id="PIRSF001434">
    <property type="entry name" value="CGS"/>
    <property type="match status" value="1"/>
</dbReference>
<evidence type="ECO:0000256" key="1">
    <source>
        <dbReference type="ARBA" id="ARBA00001933"/>
    </source>
</evidence>
<dbReference type="Gene3D" id="3.90.1150.10">
    <property type="entry name" value="Aspartate Aminotransferase, domain 1"/>
    <property type="match status" value="1"/>
</dbReference>
<dbReference type="Proteomes" id="UP001446032">
    <property type="component" value="Unassembled WGS sequence"/>
</dbReference>
<dbReference type="InterPro" id="IPR006235">
    <property type="entry name" value="OAc-hSer/O-AcSer_sulfhydrylase"/>
</dbReference>
<keyword evidence="8" id="KW-1185">Reference proteome</keyword>
<keyword evidence="3" id="KW-0808">Transferase</keyword>
<sequence length="411" mass="44935">MKEYGFNTTLLHGSEDSNPHGATQVPIYQSSAFRHDTAEELEKIFANKCAGYSYTRINNPTIESFEKRMTKLEGGVGSVACSSGMAALTMALMNILRNGDHVVAAAGLYGGTVELLDELKAYGITTTYVKENTPDAFEKAIMPETRAVFAETIGNPKLDVTDIEGVAEIAHKHGLPFLVDNTVATPYLIQPLRLGADVVIHSSSKYINGSSDAISGVLVSGGKFKWDPEKYPAMAEFKKYGPFAYLAKLRNGLFRSMGACLAPQNAFLNNLGLETLGLRMQRHCSNAMELAEFLNGLGHGITVSYPGLEEHPYHEIAAKQFHGGFGAIITLRTGSKERAFQILNELKLPWLVSNIGDTKTLVIHPSSTIAAHLSNEEKELSGVYDDMIRLSVGIEDIEDLKEDFRRVIEGE</sequence>
<dbReference type="InterPro" id="IPR000277">
    <property type="entry name" value="Cys/Met-Metab_PyrdxlP-dep_enz"/>
</dbReference>
<dbReference type="InterPro" id="IPR015424">
    <property type="entry name" value="PyrdxlP-dep_Trfase"/>
</dbReference>
<protein>
    <submittedName>
        <fullName evidence="7">Aminotransferase class I/II-fold pyridoxal phosphate-dependent enzyme</fullName>
    </submittedName>
</protein>
<dbReference type="InterPro" id="IPR015421">
    <property type="entry name" value="PyrdxlP-dep_Trfase_major"/>
</dbReference>
<gene>
    <name evidence="7" type="ORF">WMO75_08700</name>
</gene>
<feature type="compositionally biased region" description="Polar residues" evidence="6">
    <location>
        <begin position="1"/>
        <end position="11"/>
    </location>
</feature>
<feature type="region of interest" description="Disordered" evidence="6">
    <location>
        <begin position="1"/>
        <end position="23"/>
    </location>
</feature>
<accession>A0ABV1ANA2</accession>
<dbReference type="GO" id="GO:0008483">
    <property type="term" value="F:transaminase activity"/>
    <property type="evidence" value="ECO:0007669"/>
    <property type="project" value="UniProtKB-KW"/>
</dbReference>
<comment type="cofactor">
    <cofactor evidence="1 5">
        <name>pyridoxal 5'-phosphate</name>
        <dbReference type="ChEBI" id="CHEBI:597326"/>
    </cofactor>
</comment>
<evidence type="ECO:0000256" key="3">
    <source>
        <dbReference type="ARBA" id="ARBA00022679"/>
    </source>
</evidence>
<evidence type="ECO:0000256" key="6">
    <source>
        <dbReference type="SAM" id="MobiDB-lite"/>
    </source>
</evidence>
<evidence type="ECO:0000313" key="7">
    <source>
        <dbReference type="EMBL" id="MEQ2358409.1"/>
    </source>
</evidence>
<dbReference type="PANTHER" id="PTHR43797">
    <property type="entry name" value="HOMOCYSTEINE/CYSTEINE SYNTHASE"/>
    <property type="match status" value="1"/>
</dbReference>
<dbReference type="Pfam" id="PF01053">
    <property type="entry name" value="Cys_Met_Meta_PP"/>
    <property type="match status" value="1"/>
</dbReference>
<comment type="similarity">
    <text evidence="2 5">Belongs to the trans-sulfuration enzymes family.</text>
</comment>
<organism evidence="7 8">
    <name type="scientific">Blautia intestinihominis</name>
    <dbReference type="NCBI Taxonomy" id="3133152"/>
    <lineage>
        <taxon>Bacteria</taxon>
        <taxon>Bacillati</taxon>
        <taxon>Bacillota</taxon>
        <taxon>Clostridia</taxon>
        <taxon>Lachnospirales</taxon>
        <taxon>Lachnospiraceae</taxon>
        <taxon>Blautia</taxon>
    </lineage>
</organism>
<evidence type="ECO:0000256" key="4">
    <source>
        <dbReference type="ARBA" id="ARBA00022898"/>
    </source>
</evidence>
<evidence type="ECO:0000256" key="5">
    <source>
        <dbReference type="RuleBase" id="RU362118"/>
    </source>
</evidence>
<comment type="caution">
    <text evidence="7">The sequence shown here is derived from an EMBL/GenBank/DDBJ whole genome shotgun (WGS) entry which is preliminary data.</text>
</comment>
<dbReference type="EMBL" id="JBBMEI010000023">
    <property type="protein sequence ID" value="MEQ2358409.1"/>
    <property type="molecule type" value="Genomic_DNA"/>
</dbReference>
<reference evidence="7 8" key="1">
    <citation type="submission" date="2024-03" db="EMBL/GenBank/DDBJ databases">
        <title>Human intestinal bacterial collection.</title>
        <authorList>
            <person name="Pauvert C."/>
            <person name="Hitch T.C.A."/>
            <person name="Clavel T."/>
        </authorList>
    </citation>
    <scope>NUCLEOTIDE SEQUENCE [LARGE SCALE GENOMIC DNA]</scope>
    <source>
        <strain evidence="7 8">CLA-AA-H95</strain>
    </source>
</reference>
<keyword evidence="7" id="KW-0032">Aminotransferase</keyword>
<dbReference type="SUPFAM" id="SSF53383">
    <property type="entry name" value="PLP-dependent transferases"/>
    <property type="match status" value="1"/>
</dbReference>
<dbReference type="InterPro" id="IPR015422">
    <property type="entry name" value="PyrdxlP-dep_Trfase_small"/>
</dbReference>